<organism evidence="2 3">
    <name type="scientific">Paracoccus alkenifer</name>
    <dbReference type="NCBI Taxonomy" id="65735"/>
    <lineage>
        <taxon>Bacteria</taxon>
        <taxon>Pseudomonadati</taxon>
        <taxon>Pseudomonadota</taxon>
        <taxon>Alphaproteobacteria</taxon>
        <taxon>Rhodobacterales</taxon>
        <taxon>Paracoccaceae</taxon>
        <taxon>Paracoccus</taxon>
    </lineage>
</organism>
<keyword evidence="1" id="KW-0732">Signal</keyword>
<dbReference type="Proteomes" id="UP000199125">
    <property type="component" value="Unassembled WGS sequence"/>
</dbReference>
<protein>
    <recommendedName>
        <fullName evidence="4">SH3 domain-containing protein</fullName>
    </recommendedName>
</protein>
<dbReference type="RefSeq" id="WP_090849237.1">
    <property type="nucleotide sequence ID" value="NZ_FNXG01000016.1"/>
</dbReference>
<sequence>MFRLIALALTSTFTLLFLVGTSGEPVAQGPGPAVMSAGFMGSGADEAAQTALQYVARPHQALKAEPDNAAGILHILPYGAPLLTLGEIQGDFTKVRDGSGRVGFVRSDVLTAAFPG</sequence>
<feature type="chain" id="PRO_5011765792" description="SH3 domain-containing protein" evidence="1">
    <location>
        <begin position="28"/>
        <end position="116"/>
    </location>
</feature>
<dbReference type="STRING" id="65735.SAMN04488075_0102"/>
<dbReference type="OrthoDB" id="7433551at2"/>
<dbReference type="AlphaFoldDB" id="A0A1H6NKD1"/>
<evidence type="ECO:0000256" key="1">
    <source>
        <dbReference type="SAM" id="SignalP"/>
    </source>
</evidence>
<keyword evidence="3" id="KW-1185">Reference proteome</keyword>
<feature type="signal peptide" evidence="1">
    <location>
        <begin position="1"/>
        <end position="27"/>
    </location>
</feature>
<evidence type="ECO:0000313" key="3">
    <source>
        <dbReference type="Proteomes" id="UP000199125"/>
    </source>
</evidence>
<proteinExistence type="predicted"/>
<reference evidence="3" key="1">
    <citation type="submission" date="2016-10" db="EMBL/GenBank/DDBJ databases">
        <authorList>
            <person name="Varghese N."/>
            <person name="Submissions S."/>
        </authorList>
    </citation>
    <scope>NUCLEOTIDE SEQUENCE [LARGE SCALE GENOMIC DNA]</scope>
    <source>
        <strain evidence="3">DSM 11593</strain>
    </source>
</reference>
<name>A0A1H6NKD1_9RHOB</name>
<dbReference type="EMBL" id="FNXG01000016">
    <property type="protein sequence ID" value="SEI13593.1"/>
    <property type="molecule type" value="Genomic_DNA"/>
</dbReference>
<evidence type="ECO:0000313" key="2">
    <source>
        <dbReference type="EMBL" id="SEI13593.1"/>
    </source>
</evidence>
<evidence type="ECO:0008006" key="4">
    <source>
        <dbReference type="Google" id="ProtNLM"/>
    </source>
</evidence>
<gene>
    <name evidence="2" type="ORF">SAMN04488075_0102</name>
</gene>
<accession>A0A1H6NKD1</accession>